<dbReference type="Proteomes" id="UP000199409">
    <property type="component" value="Unassembled WGS sequence"/>
</dbReference>
<dbReference type="EMBL" id="FNQN01000002">
    <property type="protein sequence ID" value="SDZ94563.1"/>
    <property type="molecule type" value="Genomic_DNA"/>
</dbReference>
<keyword evidence="3" id="KW-1185">Reference proteome</keyword>
<evidence type="ECO:0000313" key="2">
    <source>
        <dbReference type="EMBL" id="SDZ94563.1"/>
    </source>
</evidence>
<keyword evidence="1" id="KW-1133">Transmembrane helix</keyword>
<dbReference type="AlphaFoldDB" id="A0A1H3X5N3"/>
<keyword evidence="1" id="KW-0472">Membrane</keyword>
<dbReference type="STRING" id="37625.SAMN05660420_00830"/>
<feature type="transmembrane region" description="Helical" evidence="1">
    <location>
        <begin position="53"/>
        <end position="78"/>
    </location>
</feature>
<protein>
    <recommendedName>
        <fullName evidence="4">DUF2269 domain-containing protein</fullName>
    </recommendedName>
</protein>
<dbReference type="RefSeq" id="WP_092345019.1">
    <property type="nucleotide sequence ID" value="NZ_FNQN01000002.1"/>
</dbReference>
<evidence type="ECO:0000313" key="3">
    <source>
        <dbReference type="Proteomes" id="UP000199409"/>
    </source>
</evidence>
<evidence type="ECO:0000256" key="1">
    <source>
        <dbReference type="SAM" id="Phobius"/>
    </source>
</evidence>
<feature type="transmembrane region" description="Helical" evidence="1">
    <location>
        <begin position="12"/>
        <end position="33"/>
    </location>
</feature>
<dbReference type="OrthoDB" id="156858at2"/>
<keyword evidence="1" id="KW-0812">Transmembrane</keyword>
<sequence length="166" mass="18716">MPQLSASQQKLLKTIHLLAAGLWLSSVIILMLLPLLSRGITSGDEIYMYNRAYHFIDMLILTPAAIVTFLTGLIYSLFTQWGFVRHGWIIYKWIITLLIIITGTFYLGPMVTKLLAIADAKRIVALQDSYYIQGEVIGLSAAIINSLLLIVAVLFSVYKPWKNVKR</sequence>
<evidence type="ECO:0008006" key="4">
    <source>
        <dbReference type="Google" id="ProtNLM"/>
    </source>
</evidence>
<feature type="transmembrane region" description="Helical" evidence="1">
    <location>
        <begin position="90"/>
        <end position="108"/>
    </location>
</feature>
<name>A0A1H3X5N3_9BACT</name>
<organism evidence="2 3">
    <name type="scientific">Desulfuromusa kysingii</name>
    <dbReference type="NCBI Taxonomy" id="37625"/>
    <lineage>
        <taxon>Bacteria</taxon>
        <taxon>Pseudomonadati</taxon>
        <taxon>Thermodesulfobacteriota</taxon>
        <taxon>Desulfuromonadia</taxon>
        <taxon>Desulfuromonadales</taxon>
        <taxon>Geopsychrobacteraceae</taxon>
        <taxon>Desulfuromusa</taxon>
    </lineage>
</organism>
<proteinExistence type="predicted"/>
<accession>A0A1H3X5N3</accession>
<gene>
    <name evidence="2" type="ORF">SAMN05660420_00830</name>
</gene>
<feature type="transmembrane region" description="Helical" evidence="1">
    <location>
        <begin position="136"/>
        <end position="158"/>
    </location>
</feature>
<reference evidence="2 3" key="1">
    <citation type="submission" date="2016-10" db="EMBL/GenBank/DDBJ databases">
        <authorList>
            <person name="de Groot N.N."/>
        </authorList>
    </citation>
    <scope>NUCLEOTIDE SEQUENCE [LARGE SCALE GENOMIC DNA]</scope>
    <source>
        <strain evidence="2 3">DSM 7343</strain>
    </source>
</reference>